<keyword evidence="2" id="KW-1185">Reference proteome</keyword>
<name>A0ABS5NH77_TSUPA</name>
<organism evidence="1 2">
    <name type="scientific">Tsukamurella paurometabola</name>
    <name type="common">Corynebacterium paurometabolum</name>
    <dbReference type="NCBI Taxonomy" id="2061"/>
    <lineage>
        <taxon>Bacteria</taxon>
        <taxon>Bacillati</taxon>
        <taxon>Actinomycetota</taxon>
        <taxon>Actinomycetes</taxon>
        <taxon>Mycobacteriales</taxon>
        <taxon>Tsukamurellaceae</taxon>
        <taxon>Tsukamurella</taxon>
    </lineage>
</organism>
<proteinExistence type="predicted"/>
<protein>
    <submittedName>
        <fullName evidence="1">Uncharacterized protein</fullName>
    </submittedName>
</protein>
<evidence type="ECO:0000313" key="2">
    <source>
        <dbReference type="Proteomes" id="UP000676853"/>
    </source>
</evidence>
<accession>A0ABS5NH77</accession>
<sequence length="92" mass="9856">MNATVVSENIGMYPGDPTLYALDTPYEGAAHVVVTRICTPCTGEDCVLRALLVLTDEYGVMLDQSRGFLPHWQSEGAATHADALAALGYQIV</sequence>
<dbReference type="EMBL" id="JAGXOE010000057">
    <property type="protein sequence ID" value="MBS4103278.1"/>
    <property type="molecule type" value="Genomic_DNA"/>
</dbReference>
<comment type="caution">
    <text evidence="1">The sequence shown here is derived from an EMBL/GenBank/DDBJ whole genome shotgun (WGS) entry which is preliminary data.</text>
</comment>
<reference evidence="1 2" key="1">
    <citation type="submission" date="2021-04" db="EMBL/GenBank/DDBJ databases">
        <title>Whole genome sequence analysis of a thiophenic sulfur metabolizing bacteria.</title>
        <authorList>
            <person name="Akhtar N."/>
            <person name="Akram J."/>
            <person name="Aslam A."/>
        </authorList>
    </citation>
    <scope>NUCLEOTIDE SEQUENCE [LARGE SCALE GENOMIC DNA]</scope>
    <source>
        <strain evidence="1 2">3OW</strain>
    </source>
</reference>
<gene>
    <name evidence="1" type="ORF">KFZ73_18785</name>
</gene>
<dbReference type="RefSeq" id="WP_212554706.1">
    <property type="nucleotide sequence ID" value="NZ_JAGXOE010000057.1"/>
</dbReference>
<dbReference type="Proteomes" id="UP000676853">
    <property type="component" value="Unassembled WGS sequence"/>
</dbReference>
<evidence type="ECO:0000313" key="1">
    <source>
        <dbReference type="EMBL" id="MBS4103278.1"/>
    </source>
</evidence>